<dbReference type="EMBL" id="JABANP010000313">
    <property type="protein sequence ID" value="KAF4684417.1"/>
    <property type="molecule type" value="Genomic_DNA"/>
</dbReference>
<dbReference type="OrthoDB" id="447247at2759"/>
<dbReference type="GO" id="GO:0005634">
    <property type="term" value="C:nucleus"/>
    <property type="evidence" value="ECO:0007669"/>
    <property type="project" value="InterPro"/>
</dbReference>
<protein>
    <submittedName>
        <fullName evidence="1">Uncharacterized protein</fullName>
    </submittedName>
</protein>
<proteinExistence type="predicted"/>
<dbReference type="InterPro" id="IPR036747">
    <property type="entry name" value="ASF1-like_sf"/>
</dbReference>
<dbReference type="Proteomes" id="UP000541610">
    <property type="component" value="Unassembled WGS sequence"/>
</dbReference>
<dbReference type="GO" id="GO:0006325">
    <property type="term" value="P:chromatin organization"/>
    <property type="evidence" value="ECO:0007669"/>
    <property type="project" value="InterPro"/>
</dbReference>
<organism evidence="1 2">
    <name type="scientific">Perkinsus olseni</name>
    <name type="common">Perkinsus atlanticus</name>
    <dbReference type="NCBI Taxonomy" id="32597"/>
    <lineage>
        <taxon>Eukaryota</taxon>
        <taxon>Sar</taxon>
        <taxon>Alveolata</taxon>
        <taxon>Perkinsozoa</taxon>
        <taxon>Perkinsea</taxon>
        <taxon>Perkinsida</taxon>
        <taxon>Perkinsidae</taxon>
        <taxon>Perkinsus</taxon>
    </lineage>
</organism>
<evidence type="ECO:0000313" key="1">
    <source>
        <dbReference type="EMBL" id="KAF4684417.1"/>
    </source>
</evidence>
<reference evidence="1 2" key="1">
    <citation type="submission" date="2020-04" db="EMBL/GenBank/DDBJ databases">
        <title>Perkinsus olseni comparative genomics.</title>
        <authorList>
            <person name="Bogema D.R."/>
        </authorList>
    </citation>
    <scope>NUCLEOTIDE SEQUENCE [LARGE SCALE GENOMIC DNA]</scope>
    <source>
        <strain evidence="1">00978-12</strain>
    </source>
</reference>
<dbReference type="Gene3D" id="2.60.40.1490">
    <property type="entry name" value="Histone chaperone ASF1-like"/>
    <property type="match status" value="1"/>
</dbReference>
<dbReference type="AlphaFoldDB" id="A0A7J6NLY1"/>
<sequence length="136" mass="15065">MDPVVIDVKSVDIEPNDCPLEQDLKVRLTIEASREIPDAQWTVNYLVDTVHARKIIHLGGLPKGRVPSGESVVEFFTPSINVEGIPSEVLTNVGLLTMTLEAEKEGNKEHIVDINMVTQVSLINGQHIRTIFDPTQ</sequence>
<evidence type="ECO:0000313" key="2">
    <source>
        <dbReference type="Proteomes" id="UP000541610"/>
    </source>
</evidence>
<comment type="caution">
    <text evidence="1">The sequence shown here is derived from an EMBL/GenBank/DDBJ whole genome shotgun (WGS) entry which is preliminary data.</text>
</comment>
<accession>A0A7J6NLY1</accession>
<name>A0A7J6NLY1_PEROL</name>
<gene>
    <name evidence="1" type="ORF">FOZ60_007886</name>
</gene>